<sequence>MITGGLSLPLYFSFYGSEAAARFSLLLCIHSSLLAVVPGVLKSVLPMLQLLLFVSLLLLPFNITPSFLVGGYQKLLHLSESAFLIIEAVEVVLVAMYISQSFVNEIDEQPVIVKSCILAISGVSYLMSIFLSYHLFADINTTHIEAWAGGFAVTLSVLVLFMCIYKDEGIISDAAIVSFVMIFIVWAMKQERLLEENSLDAPSQWLQSFTDNRSFLSVFLSMATVSMEHLARVQKIIFIFVLPTCMLFALVRVASVVGFVILTQILYSQEDEKHHTTYVVESKQNRGILQPLYIRLIIIFVYTQVVVRTIDSTTTYNVHDIGNRTSRVDLFPVLAGIRVWRIVQLLIVTITYLYRLFKQLD</sequence>
<accession>A0A9W9ZV93</accession>
<evidence type="ECO:0000256" key="1">
    <source>
        <dbReference type="SAM" id="Phobius"/>
    </source>
</evidence>
<feature type="transmembrane region" description="Helical" evidence="1">
    <location>
        <begin position="48"/>
        <end position="69"/>
    </location>
</feature>
<keyword evidence="1" id="KW-1133">Transmembrane helix</keyword>
<dbReference type="Proteomes" id="UP001163046">
    <property type="component" value="Unassembled WGS sequence"/>
</dbReference>
<feature type="transmembrane region" description="Helical" evidence="1">
    <location>
        <begin position="111"/>
        <end position="134"/>
    </location>
</feature>
<comment type="caution">
    <text evidence="2">The sequence shown here is derived from an EMBL/GenBank/DDBJ whole genome shotgun (WGS) entry which is preliminary data.</text>
</comment>
<dbReference type="OrthoDB" id="10040867at2759"/>
<dbReference type="EMBL" id="MU825873">
    <property type="protein sequence ID" value="KAJ7387829.1"/>
    <property type="molecule type" value="Genomic_DNA"/>
</dbReference>
<feature type="transmembrane region" description="Helical" evidence="1">
    <location>
        <begin position="20"/>
        <end position="41"/>
    </location>
</feature>
<evidence type="ECO:0000313" key="2">
    <source>
        <dbReference type="EMBL" id="KAJ7387829.1"/>
    </source>
</evidence>
<name>A0A9W9ZV93_9CNID</name>
<keyword evidence="1" id="KW-0812">Transmembrane</keyword>
<dbReference type="AlphaFoldDB" id="A0A9W9ZV93"/>
<feature type="transmembrane region" description="Helical" evidence="1">
    <location>
        <begin position="81"/>
        <end position="99"/>
    </location>
</feature>
<reference evidence="2" key="1">
    <citation type="submission" date="2023-01" db="EMBL/GenBank/DDBJ databases">
        <title>Genome assembly of the deep-sea coral Lophelia pertusa.</title>
        <authorList>
            <person name="Herrera S."/>
            <person name="Cordes E."/>
        </authorList>
    </citation>
    <scope>NUCLEOTIDE SEQUENCE</scope>
    <source>
        <strain evidence="2">USNM1676648</strain>
        <tissue evidence="2">Polyp</tissue>
    </source>
</reference>
<feature type="transmembrane region" description="Helical" evidence="1">
    <location>
        <begin position="292"/>
        <end position="310"/>
    </location>
</feature>
<feature type="transmembrane region" description="Helical" evidence="1">
    <location>
        <begin position="330"/>
        <end position="354"/>
    </location>
</feature>
<evidence type="ECO:0000313" key="3">
    <source>
        <dbReference type="Proteomes" id="UP001163046"/>
    </source>
</evidence>
<proteinExistence type="predicted"/>
<feature type="transmembrane region" description="Helical" evidence="1">
    <location>
        <begin position="236"/>
        <end position="262"/>
    </location>
</feature>
<organism evidence="2 3">
    <name type="scientific">Desmophyllum pertusum</name>
    <dbReference type="NCBI Taxonomy" id="174260"/>
    <lineage>
        <taxon>Eukaryota</taxon>
        <taxon>Metazoa</taxon>
        <taxon>Cnidaria</taxon>
        <taxon>Anthozoa</taxon>
        <taxon>Hexacorallia</taxon>
        <taxon>Scleractinia</taxon>
        <taxon>Caryophylliina</taxon>
        <taxon>Caryophylliidae</taxon>
        <taxon>Desmophyllum</taxon>
    </lineage>
</organism>
<feature type="transmembrane region" description="Helical" evidence="1">
    <location>
        <begin position="146"/>
        <end position="165"/>
    </location>
</feature>
<keyword evidence="3" id="KW-1185">Reference proteome</keyword>
<keyword evidence="1" id="KW-0472">Membrane</keyword>
<feature type="transmembrane region" description="Helical" evidence="1">
    <location>
        <begin position="170"/>
        <end position="188"/>
    </location>
</feature>
<protein>
    <submittedName>
        <fullName evidence="2">Uncharacterized protein</fullName>
    </submittedName>
</protein>
<gene>
    <name evidence="2" type="ORF">OS493_001176</name>
</gene>